<reference evidence="2 3" key="1">
    <citation type="submission" date="2024-01" db="EMBL/GenBank/DDBJ databases">
        <title>The complete chloroplast genome sequence of Lithospermum erythrorhizon: insights into the phylogenetic relationship among Boraginaceae species and the maternal lineages of purple gromwells.</title>
        <authorList>
            <person name="Okada T."/>
            <person name="Watanabe K."/>
        </authorList>
    </citation>
    <scope>NUCLEOTIDE SEQUENCE [LARGE SCALE GENOMIC DNA]</scope>
</reference>
<protein>
    <submittedName>
        <fullName evidence="2">Uncharacterized protein</fullName>
    </submittedName>
</protein>
<comment type="caution">
    <text evidence="2">The sequence shown here is derived from an EMBL/GenBank/DDBJ whole genome shotgun (WGS) entry which is preliminary data.</text>
</comment>
<gene>
    <name evidence="2" type="ORF">LIER_39229</name>
</gene>
<proteinExistence type="predicted"/>
<name>A0AAV3QBK8_LITER</name>
<dbReference type="AlphaFoldDB" id="A0AAV3QBK8"/>
<evidence type="ECO:0000256" key="1">
    <source>
        <dbReference type="SAM" id="MobiDB-lite"/>
    </source>
</evidence>
<accession>A0AAV3QBK8</accession>
<evidence type="ECO:0000313" key="2">
    <source>
        <dbReference type="EMBL" id="GAA0161434.1"/>
    </source>
</evidence>
<keyword evidence="3" id="KW-1185">Reference proteome</keyword>
<sequence>MRPCPPLKRSKSTGGMKFASPSPSPPSYPLSSERPVVALMSPMPSPDNATHDAILPLLDQGVVQRVTSLAPGPRPPTRPLSPLPLSSFFVSITDCLSFFPFSKTAFASGALADGNSTLHQ</sequence>
<organism evidence="2 3">
    <name type="scientific">Lithospermum erythrorhizon</name>
    <name type="common">Purple gromwell</name>
    <name type="synonym">Lithospermum officinale var. erythrorhizon</name>
    <dbReference type="NCBI Taxonomy" id="34254"/>
    <lineage>
        <taxon>Eukaryota</taxon>
        <taxon>Viridiplantae</taxon>
        <taxon>Streptophyta</taxon>
        <taxon>Embryophyta</taxon>
        <taxon>Tracheophyta</taxon>
        <taxon>Spermatophyta</taxon>
        <taxon>Magnoliopsida</taxon>
        <taxon>eudicotyledons</taxon>
        <taxon>Gunneridae</taxon>
        <taxon>Pentapetalae</taxon>
        <taxon>asterids</taxon>
        <taxon>lamiids</taxon>
        <taxon>Boraginales</taxon>
        <taxon>Boraginaceae</taxon>
        <taxon>Boraginoideae</taxon>
        <taxon>Lithospermeae</taxon>
        <taxon>Lithospermum</taxon>
    </lineage>
</organism>
<dbReference type="EMBL" id="BAABME010020789">
    <property type="protein sequence ID" value="GAA0161434.1"/>
    <property type="molecule type" value="Genomic_DNA"/>
</dbReference>
<evidence type="ECO:0000313" key="3">
    <source>
        <dbReference type="Proteomes" id="UP001454036"/>
    </source>
</evidence>
<feature type="region of interest" description="Disordered" evidence="1">
    <location>
        <begin position="1"/>
        <end position="32"/>
    </location>
</feature>
<dbReference type="Proteomes" id="UP001454036">
    <property type="component" value="Unassembled WGS sequence"/>
</dbReference>